<protein>
    <submittedName>
        <fullName evidence="2">Pilin</fullName>
    </submittedName>
</protein>
<dbReference type="Gene3D" id="3.30.700.10">
    <property type="entry name" value="Glycoprotein, Type 4 Pilin"/>
    <property type="match status" value="1"/>
</dbReference>
<accession>A0ABT7VSZ2</accession>
<organism evidence="2 3">
    <name type="scientific">Candidatus Marithioploca araucensis</name>
    <dbReference type="NCBI Taxonomy" id="70273"/>
    <lineage>
        <taxon>Bacteria</taxon>
        <taxon>Pseudomonadati</taxon>
        <taxon>Pseudomonadota</taxon>
        <taxon>Gammaproteobacteria</taxon>
        <taxon>Thiotrichales</taxon>
        <taxon>Thiotrichaceae</taxon>
        <taxon>Candidatus Marithioploca</taxon>
    </lineage>
</organism>
<dbReference type="InterPro" id="IPR001082">
    <property type="entry name" value="Pilin"/>
</dbReference>
<dbReference type="InterPro" id="IPR045584">
    <property type="entry name" value="Pilin-like"/>
</dbReference>
<name>A0ABT7VSZ2_9GAMM</name>
<keyword evidence="3" id="KW-1185">Reference proteome</keyword>
<evidence type="ECO:0000313" key="2">
    <source>
        <dbReference type="EMBL" id="MDM8562683.1"/>
    </source>
</evidence>
<sequence length="119" mass="12803">GIMAAVAIPAYTVYMKRSKVAEAMRLMAGLKTPAQEYMGAKGFNDHVPLIVSIGGKTSGKYTSIIKQAGMCYTASMRDNSISPNSTADVAKLCYDTVSTNWTCGKDGAFQDKYLPSNCR</sequence>
<proteinExistence type="inferred from homology"/>
<dbReference type="Proteomes" id="UP001171945">
    <property type="component" value="Unassembled WGS sequence"/>
</dbReference>
<gene>
    <name evidence="2" type="ORF">QUF54_04940</name>
</gene>
<reference evidence="2" key="1">
    <citation type="submission" date="2023-06" db="EMBL/GenBank/DDBJ databases">
        <title>Uncultivated large filamentous bacteria from sulfidic sediments reveal new species and different genomic features in energy metabolism and defense.</title>
        <authorList>
            <person name="Fonseca A."/>
        </authorList>
    </citation>
    <scope>NUCLEOTIDE SEQUENCE</scope>
    <source>
        <strain evidence="2">HSG4</strain>
    </source>
</reference>
<evidence type="ECO:0000256" key="1">
    <source>
        <dbReference type="ARBA" id="ARBA00005233"/>
    </source>
</evidence>
<feature type="non-terminal residue" evidence="2">
    <location>
        <position position="1"/>
    </location>
</feature>
<dbReference type="Pfam" id="PF00114">
    <property type="entry name" value="Pilin"/>
    <property type="match status" value="1"/>
</dbReference>
<comment type="caution">
    <text evidence="2">The sequence shown here is derived from an EMBL/GenBank/DDBJ whole genome shotgun (WGS) entry which is preliminary data.</text>
</comment>
<comment type="similarity">
    <text evidence="1">Belongs to the N-Me-Phe pilin family.</text>
</comment>
<evidence type="ECO:0000313" key="3">
    <source>
        <dbReference type="Proteomes" id="UP001171945"/>
    </source>
</evidence>
<dbReference type="EMBL" id="JAUCGM010000249">
    <property type="protein sequence ID" value="MDM8562683.1"/>
    <property type="molecule type" value="Genomic_DNA"/>
</dbReference>
<dbReference type="SUPFAM" id="SSF54523">
    <property type="entry name" value="Pili subunits"/>
    <property type="match status" value="1"/>
</dbReference>